<feature type="compositionally biased region" description="Basic and acidic residues" evidence="1">
    <location>
        <begin position="91"/>
        <end position="104"/>
    </location>
</feature>
<feature type="compositionally biased region" description="Polar residues" evidence="1">
    <location>
        <begin position="105"/>
        <end position="123"/>
    </location>
</feature>
<gene>
    <name evidence="2" type="ORF">PLEPLA_LOCUS324</name>
</gene>
<proteinExistence type="predicted"/>
<comment type="caution">
    <text evidence="2">The sequence shown here is derived from an EMBL/GenBank/DDBJ whole genome shotgun (WGS) entry which is preliminary data.</text>
</comment>
<reference evidence="2" key="1">
    <citation type="submission" date="2020-03" db="EMBL/GenBank/DDBJ databases">
        <authorList>
            <person name="Weist P."/>
        </authorList>
    </citation>
    <scope>NUCLEOTIDE SEQUENCE</scope>
</reference>
<dbReference type="Proteomes" id="UP001153269">
    <property type="component" value="Unassembled WGS sequence"/>
</dbReference>
<evidence type="ECO:0000313" key="3">
    <source>
        <dbReference type="Proteomes" id="UP001153269"/>
    </source>
</evidence>
<keyword evidence="3" id="KW-1185">Reference proteome</keyword>
<accession>A0A9N7THH6</accession>
<evidence type="ECO:0000256" key="1">
    <source>
        <dbReference type="SAM" id="MobiDB-lite"/>
    </source>
</evidence>
<organism evidence="2 3">
    <name type="scientific">Pleuronectes platessa</name>
    <name type="common">European plaice</name>
    <dbReference type="NCBI Taxonomy" id="8262"/>
    <lineage>
        <taxon>Eukaryota</taxon>
        <taxon>Metazoa</taxon>
        <taxon>Chordata</taxon>
        <taxon>Craniata</taxon>
        <taxon>Vertebrata</taxon>
        <taxon>Euteleostomi</taxon>
        <taxon>Actinopterygii</taxon>
        <taxon>Neopterygii</taxon>
        <taxon>Teleostei</taxon>
        <taxon>Neoteleostei</taxon>
        <taxon>Acanthomorphata</taxon>
        <taxon>Carangaria</taxon>
        <taxon>Pleuronectiformes</taxon>
        <taxon>Pleuronectoidei</taxon>
        <taxon>Pleuronectidae</taxon>
        <taxon>Pleuronectes</taxon>
    </lineage>
</organism>
<sequence>MAVGKWIEEVSRGGVLGNLLQRVIYEWAPAKLWPLYICLLVSPSSSPTLLLSNHFHHSRVKSGGKQDLVFDGQVLSADISPRQMSNKYRKRNAEGESEHRKERSNSVQSELEVSGSVSDSDLG</sequence>
<protein>
    <submittedName>
        <fullName evidence="2">Uncharacterized protein</fullName>
    </submittedName>
</protein>
<evidence type="ECO:0000313" key="2">
    <source>
        <dbReference type="EMBL" id="CAB1412631.1"/>
    </source>
</evidence>
<dbReference type="AlphaFoldDB" id="A0A9N7THH6"/>
<dbReference type="EMBL" id="CADEAL010000011">
    <property type="protein sequence ID" value="CAB1412631.1"/>
    <property type="molecule type" value="Genomic_DNA"/>
</dbReference>
<name>A0A9N7THH6_PLEPL</name>
<feature type="region of interest" description="Disordered" evidence="1">
    <location>
        <begin position="81"/>
        <end position="123"/>
    </location>
</feature>